<comment type="caution">
    <text evidence="3">The sequence shown here is derived from an EMBL/GenBank/DDBJ whole genome shotgun (WGS) entry which is preliminary data.</text>
</comment>
<dbReference type="PROSITE" id="PS51732">
    <property type="entry name" value="ASN_GLN_ASE_3"/>
    <property type="match status" value="1"/>
</dbReference>
<evidence type="ECO:0000259" key="1">
    <source>
        <dbReference type="Pfam" id="PF00710"/>
    </source>
</evidence>
<dbReference type="Pfam" id="PF00710">
    <property type="entry name" value="Asparaginase"/>
    <property type="match status" value="1"/>
</dbReference>
<dbReference type="PANTHER" id="PTHR11707">
    <property type="entry name" value="L-ASPARAGINASE"/>
    <property type="match status" value="1"/>
</dbReference>
<evidence type="ECO:0000313" key="4">
    <source>
        <dbReference type="Proteomes" id="UP000070620"/>
    </source>
</evidence>
<name>A0A136PQU5_9ACTN</name>
<feature type="non-terminal residue" evidence="3">
    <location>
        <position position="1"/>
    </location>
</feature>
<dbReference type="InterPro" id="IPR006034">
    <property type="entry name" value="Asparaginase/glutaminase-like"/>
</dbReference>
<dbReference type="InterPro" id="IPR036152">
    <property type="entry name" value="Asp/glu_Ase-like_sf"/>
</dbReference>
<dbReference type="PANTHER" id="PTHR11707:SF28">
    <property type="entry name" value="60 KDA LYSOPHOSPHOLIPASE"/>
    <property type="match status" value="1"/>
</dbReference>
<keyword evidence="4" id="KW-1185">Reference proteome</keyword>
<evidence type="ECO:0000313" key="3">
    <source>
        <dbReference type="EMBL" id="KXK60791.1"/>
    </source>
</evidence>
<dbReference type="OrthoDB" id="9788068at2"/>
<dbReference type="PIRSF" id="PIRSF001220">
    <property type="entry name" value="L-ASNase_gatD"/>
    <property type="match status" value="1"/>
</dbReference>
<dbReference type="InterPro" id="IPR027474">
    <property type="entry name" value="L-asparaginase_N"/>
</dbReference>
<dbReference type="EMBL" id="LRQV01000059">
    <property type="protein sequence ID" value="KXK60791.1"/>
    <property type="molecule type" value="Genomic_DNA"/>
</dbReference>
<evidence type="ECO:0000259" key="2">
    <source>
        <dbReference type="Pfam" id="PF17763"/>
    </source>
</evidence>
<dbReference type="GO" id="GO:0004067">
    <property type="term" value="F:asparaginase activity"/>
    <property type="evidence" value="ECO:0007669"/>
    <property type="project" value="UniProtKB-UniRule"/>
</dbReference>
<sequence>TDLLLGPDLPGPVILTGARRRPYEPGADGPRNLAAALTAAADPTLRHAGVLVCADDDLHAARWVTAVDATGGPALRSDPYPVVARVADGRVEPVAAPPARPPHPPGQPATDVALIRTYPGIPAGVLTAAVDAGAAGLVLEGTGPGNVPVDLLTTIGDLTEWGIPVVVASRCRTRPVALADLPPPDGLAASVGAVGARGLPAGKARVALMVALGAGGAAAARDWFARL</sequence>
<dbReference type="InterPro" id="IPR027473">
    <property type="entry name" value="L-asparaginase_C"/>
</dbReference>
<dbReference type="AlphaFoldDB" id="A0A136PQU5"/>
<gene>
    <name evidence="3" type="ORF">AWW66_17170</name>
</gene>
<dbReference type="PIRSF" id="PIRSF500176">
    <property type="entry name" value="L_ASNase"/>
    <property type="match status" value="1"/>
</dbReference>
<dbReference type="SMART" id="SM00870">
    <property type="entry name" value="Asparaginase"/>
    <property type="match status" value="1"/>
</dbReference>
<feature type="domain" description="Asparaginase/glutaminase C-terminal" evidence="2">
    <location>
        <begin position="111"/>
        <end position="216"/>
    </location>
</feature>
<accession>A0A136PQU5</accession>
<proteinExistence type="predicted"/>
<dbReference type="SUPFAM" id="SSF53774">
    <property type="entry name" value="Glutaminase/Asparaginase"/>
    <property type="match status" value="1"/>
</dbReference>
<dbReference type="InterPro" id="IPR040919">
    <property type="entry name" value="Asparaginase_C"/>
</dbReference>
<organism evidence="3 4">
    <name type="scientific">Micromonospora rosaria</name>
    <dbReference type="NCBI Taxonomy" id="47874"/>
    <lineage>
        <taxon>Bacteria</taxon>
        <taxon>Bacillati</taxon>
        <taxon>Actinomycetota</taxon>
        <taxon>Actinomycetes</taxon>
        <taxon>Micromonosporales</taxon>
        <taxon>Micromonosporaceae</taxon>
        <taxon>Micromonospora</taxon>
    </lineage>
</organism>
<dbReference type="RefSeq" id="WP_067367123.1">
    <property type="nucleotide sequence ID" value="NZ_LRQV01000059.1"/>
</dbReference>
<dbReference type="Pfam" id="PF17763">
    <property type="entry name" value="Asparaginase_C"/>
    <property type="match status" value="1"/>
</dbReference>
<dbReference type="Gene3D" id="3.40.50.1170">
    <property type="entry name" value="L-asparaginase, N-terminal domain"/>
    <property type="match status" value="1"/>
</dbReference>
<dbReference type="InterPro" id="IPR037152">
    <property type="entry name" value="L-asparaginase_N_sf"/>
</dbReference>
<reference evidence="3 4" key="1">
    <citation type="submission" date="2016-01" db="EMBL/GenBank/DDBJ databases">
        <title>Whole genome sequence and analysis of Micromonospora rosaria DSM 803, which can produce antibacterial substance rosamicin.</title>
        <authorList>
            <person name="Yang H."/>
            <person name="He X."/>
            <person name="Zhu D."/>
        </authorList>
    </citation>
    <scope>NUCLEOTIDE SEQUENCE [LARGE SCALE GENOMIC DNA]</scope>
    <source>
        <strain evidence="3 4">DSM 803</strain>
    </source>
</reference>
<protein>
    <submittedName>
        <fullName evidence="3">L-asparaginase</fullName>
    </submittedName>
</protein>
<dbReference type="Proteomes" id="UP000070620">
    <property type="component" value="Unassembled WGS sequence"/>
</dbReference>
<feature type="domain" description="L-asparaginase N-terminal" evidence="1">
    <location>
        <begin position="7"/>
        <end position="92"/>
    </location>
</feature>
<dbReference type="Gene3D" id="3.40.50.40">
    <property type="match status" value="1"/>
</dbReference>